<dbReference type="AlphaFoldDB" id="A0A242ZND9"/>
<reference evidence="2 3" key="1">
    <citation type="submission" date="2016-10" db="EMBL/GenBank/DDBJ databases">
        <title>Comparative genomics of Bacillus thuringiensis reveals a path to pathogens against multiple invertebrate hosts.</title>
        <authorList>
            <person name="Zheng J."/>
            <person name="Gao Q."/>
            <person name="Liu H."/>
            <person name="Peng D."/>
            <person name="Ruan L."/>
            <person name="Sun M."/>
        </authorList>
    </citation>
    <scope>NUCLEOTIDE SEQUENCE [LARGE SCALE GENOMIC DNA]</scope>
    <source>
        <strain evidence="2">BGSC 4BK1</strain>
    </source>
</reference>
<comment type="caution">
    <text evidence="2">The sequence shown here is derived from an EMBL/GenBank/DDBJ whole genome shotgun (WGS) entry which is preliminary data.</text>
</comment>
<feature type="transmembrane region" description="Helical" evidence="1">
    <location>
        <begin position="12"/>
        <end position="33"/>
    </location>
</feature>
<evidence type="ECO:0000313" key="3">
    <source>
        <dbReference type="Proteomes" id="UP000194945"/>
    </source>
</evidence>
<keyword evidence="2" id="KW-0012">Acyltransferase</keyword>
<name>A0A242ZND9_9BACI</name>
<feature type="transmembrane region" description="Helical" evidence="1">
    <location>
        <begin position="39"/>
        <end position="63"/>
    </location>
</feature>
<keyword evidence="2" id="KW-0808">Transferase</keyword>
<protein>
    <submittedName>
        <fullName evidence="2">2-acyl-glycerophospho-ethanolamine acyltransferase</fullName>
    </submittedName>
</protein>
<keyword evidence="1" id="KW-1133">Transmembrane helix</keyword>
<dbReference type="EMBL" id="NFDE01000006">
    <property type="protein sequence ID" value="OTX97219.1"/>
    <property type="molecule type" value="Genomic_DNA"/>
</dbReference>
<gene>
    <name evidence="2" type="ORF">BK730_02515</name>
</gene>
<sequence length="105" mass="11825">MKKENLRVFTKISFLTALTSITILPISLYMLAMTSNENIVSILKVFISVTFFSSLFAVPLSVISMFSKENLTKRIFVLLGNLLPIGLLTYAIILEFVDEFLQTTP</sequence>
<feature type="transmembrane region" description="Helical" evidence="1">
    <location>
        <begin position="75"/>
        <end position="97"/>
    </location>
</feature>
<evidence type="ECO:0000256" key="1">
    <source>
        <dbReference type="SAM" id="Phobius"/>
    </source>
</evidence>
<proteinExistence type="predicted"/>
<organism evidence="2 3">
    <name type="scientific">Bacillus wiedmannii</name>
    <dbReference type="NCBI Taxonomy" id="1890302"/>
    <lineage>
        <taxon>Bacteria</taxon>
        <taxon>Bacillati</taxon>
        <taxon>Bacillota</taxon>
        <taxon>Bacilli</taxon>
        <taxon>Bacillales</taxon>
        <taxon>Bacillaceae</taxon>
        <taxon>Bacillus</taxon>
        <taxon>Bacillus cereus group</taxon>
    </lineage>
</organism>
<dbReference type="RefSeq" id="WP_088092094.1">
    <property type="nucleotide sequence ID" value="NZ_JARMNH010000083.1"/>
</dbReference>
<dbReference type="Proteomes" id="UP000194945">
    <property type="component" value="Unassembled WGS sequence"/>
</dbReference>
<keyword evidence="1" id="KW-0472">Membrane</keyword>
<evidence type="ECO:0000313" key="2">
    <source>
        <dbReference type="EMBL" id="OTX97219.1"/>
    </source>
</evidence>
<keyword evidence="1" id="KW-0812">Transmembrane</keyword>
<accession>A0A242ZND9</accession>
<dbReference type="GO" id="GO:0016746">
    <property type="term" value="F:acyltransferase activity"/>
    <property type="evidence" value="ECO:0007669"/>
    <property type="project" value="UniProtKB-KW"/>
</dbReference>